<feature type="chain" id="PRO_5034254061" description="RxLR effector protein" evidence="1">
    <location>
        <begin position="24"/>
        <end position="223"/>
    </location>
</feature>
<sequence>MVCLKQLSLTAAVVSSLAQITIAAPVAVFENDAALAERDFNRGTAPKKVHLMRRSPAGFTHMAKVAQRNYEDTFQERDSEDDLDDRSFEDELEARDVSGRLENLSKLFNLGTKLTNLIAAKRDMGDDLEERDTSRRLENVAKLFNLGTKLTNLIATKPEVEARAVRFPKLPSSQRIGEGFSVLDSAMDFGDNLKKVIMAKMGKRDLEELEKRAFEDLVRELYF</sequence>
<evidence type="ECO:0008006" key="4">
    <source>
        <dbReference type="Google" id="ProtNLM"/>
    </source>
</evidence>
<protein>
    <recommendedName>
        <fullName evidence="4">RxLR effector protein</fullName>
    </recommendedName>
</protein>
<organism evidence="2 3">
    <name type="scientific">Bionectria ochroleuca</name>
    <name type="common">Gliocladium roseum</name>
    <dbReference type="NCBI Taxonomy" id="29856"/>
    <lineage>
        <taxon>Eukaryota</taxon>
        <taxon>Fungi</taxon>
        <taxon>Dikarya</taxon>
        <taxon>Ascomycota</taxon>
        <taxon>Pezizomycotina</taxon>
        <taxon>Sordariomycetes</taxon>
        <taxon>Hypocreomycetidae</taxon>
        <taxon>Hypocreales</taxon>
        <taxon>Bionectriaceae</taxon>
        <taxon>Clonostachys</taxon>
    </lineage>
</organism>
<evidence type="ECO:0000256" key="1">
    <source>
        <dbReference type="SAM" id="SignalP"/>
    </source>
</evidence>
<name>A0A8H7TWK5_BIOOC</name>
<proteinExistence type="predicted"/>
<accession>A0A8H7TWK5</accession>
<gene>
    <name evidence="2" type="ORF">IM811_001767</name>
</gene>
<evidence type="ECO:0000313" key="3">
    <source>
        <dbReference type="Proteomes" id="UP000616885"/>
    </source>
</evidence>
<comment type="caution">
    <text evidence="2">The sequence shown here is derived from an EMBL/GenBank/DDBJ whole genome shotgun (WGS) entry which is preliminary data.</text>
</comment>
<evidence type="ECO:0000313" key="2">
    <source>
        <dbReference type="EMBL" id="KAF9760073.1"/>
    </source>
</evidence>
<dbReference type="AlphaFoldDB" id="A0A8H7TWK5"/>
<feature type="signal peptide" evidence="1">
    <location>
        <begin position="1"/>
        <end position="23"/>
    </location>
</feature>
<keyword evidence="1" id="KW-0732">Signal</keyword>
<reference evidence="2" key="1">
    <citation type="submission" date="2020-10" db="EMBL/GenBank/DDBJ databases">
        <title>High-Quality Genome Resource of Clonostachys rosea strain S41 by Oxford Nanopore Long-Read Sequencing.</title>
        <authorList>
            <person name="Wang H."/>
        </authorList>
    </citation>
    <scope>NUCLEOTIDE SEQUENCE</scope>
    <source>
        <strain evidence="2">S41</strain>
    </source>
</reference>
<dbReference type="Proteomes" id="UP000616885">
    <property type="component" value="Unassembled WGS sequence"/>
</dbReference>
<dbReference type="EMBL" id="JADCTT010000001">
    <property type="protein sequence ID" value="KAF9760073.1"/>
    <property type="molecule type" value="Genomic_DNA"/>
</dbReference>